<evidence type="ECO:0008006" key="5">
    <source>
        <dbReference type="Google" id="ProtNLM"/>
    </source>
</evidence>
<sequence>MVGSSVVAAVVVDGVVVGSAVVVASVADVVAAGGRQRGGEQGGEEQERTGVTGKNAHDKPTFVAARARPRRGHASRACPRAAPAARRWRHDTHAGALAERFLAMPP</sequence>
<accession>A0ABY7GT41</accession>
<feature type="compositionally biased region" description="Low complexity" evidence="1">
    <location>
        <begin position="76"/>
        <end position="85"/>
    </location>
</feature>
<dbReference type="RefSeq" id="WP_269032373.1">
    <property type="nucleotide sequence ID" value="NZ_CP114040.1"/>
</dbReference>
<keyword evidence="2" id="KW-0812">Transmembrane</keyword>
<name>A0ABY7GT41_9BACT</name>
<keyword evidence="4" id="KW-1185">Reference proteome</keyword>
<protein>
    <recommendedName>
        <fullName evidence="5">Secreted protein</fullName>
    </recommendedName>
</protein>
<gene>
    <name evidence="3" type="ORF">O0S08_27920</name>
</gene>
<dbReference type="EMBL" id="CP114040">
    <property type="protein sequence ID" value="WAS90039.1"/>
    <property type="molecule type" value="Genomic_DNA"/>
</dbReference>
<reference evidence="3" key="1">
    <citation type="submission" date="2022-11" db="EMBL/GenBank/DDBJ databases">
        <title>Minimal conservation of predation-associated metabolite biosynthetic gene clusters underscores biosynthetic potential of Myxococcota including descriptions for ten novel species: Archangium lansinium sp. nov., Myxococcus landrumus sp. nov., Nannocystis bai.</title>
        <authorList>
            <person name="Ahearne A."/>
            <person name="Stevens C."/>
            <person name="Dowd S."/>
        </authorList>
    </citation>
    <scope>NUCLEOTIDE SEQUENCE</scope>
    <source>
        <strain evidence="3">Fl3</strain>
    </source>
</reference>
<evidence type="ECO:0000256" key="2">
    <source>
        <dbReference type="SAM" id="Phobius"/>
    </source>
</evidence>
<evidence type="ECO:0000313" key="3">
    <source>
        <dbReference type="EMBL" id="WAS90039.1"/>
    </source>
</evidence>
<keyword evidence="2" id="KW-1133">Transmembrane helix</keyword>
<feature type="transmembrane region" description="Helical" evidence="2">
    <location>
        <begin position="6"/>
        <end position="27"/>
    </location>
</feature>
<evidence type="ECO:0000313" key="4">
    <source>
        <dbReference type="Proteomes" id="UP001164459"/>
    </source>
</evidence>
<proteinExistence type="predicted"/>
<evidence type="ECO:0000256" key="1">
    <source>
        <dbReference type="SAM" id="MobiDB-lite"/>
    </source>
</evidence>
<keyword evidence="2" id="KW-0472">Membrane</keyword>
<organism evidence="3 4">
    <name type="scientific">Nannocystis punicea</name>
    <dbReference type="NCBI Taxonomy" id="2995304"/>
    <lineage>
        <taxon>Bacteria</taxon>
        <taxon>Pseudomonadati</taxon>
        <taxon>Myxococcota</taxon>
        <taxon>Polyangia</taxon>
        <taxon>Nannocystales</taxon>
        <taxon>Nannocystaceae</taxon>
        <taxon>Nannocystis</taxon>
    </lineage>
</organism>
<feature type="region of interest" description="Disordered" evidence="1">
    <location>
        <begin position="33"/>
        <end position="90"/>
    </location>
</feature>
<dbReference type="Proteomes" id="UP001164459">
    <property type="component" value="Chromosome"/>
</dbReference>